<protein>
    <recommendedName>
        <fullName evidence="4">Immunoglobulin-binding protein 1</fullName>
    </recommendedName>
</protein>
<feature type="non-terminal residue" evidence="2">
    <location>
        <position position="1"/>
    </location>
</feature>
<dbReference type="InterPro" id="IPR007304">
    <property type="entry name" value="TAP46-like"/>
</dbReference>
<feature type="compositionally biased region" description="Low complexity" evidence="1">
    <location>
        <begin position="303"/>
        <end position="316"/>
    </location>
</feature>
<organism evidence="2 3">
    <name type="scientific">Macrostomum lignano</name>
    <dbReference type="NCBI Taxonomy" id="282301"/>
    <lineage>
        <taxon>Eukaryota</taxon>
        <taxon>Metazoa</taxon>
        <taxon>Spiralia</taxon>
        <taxon>Lophotrochozoa</taxon>
        <taxon>Platyhelminthes</taxon>
        <taxon>Rhabditophora</taxon>
        <taxon>Macrostomorpha</taxon>
        <taxon>Macrostomida</taxon>
        <taxon>Macrostomidae</taxon>
        <taxon>Macrostomum</taxon>
    </lineage>
</organism>
<dbReference type="STRING" id="282301.A0A267EBZ5"/>
<dbReference type="Pfam" id="PF04177">
    <property type="entry name" value="TAP42"/>
    <property type="match status" value="1"/>
</dbReference>
<evidence type="ECO:0000256" key="1">
    <source>
        <dbReference type="SAM" id="MobiDB-lite"/>
    </source>
</evidence>
<gene>
    <name evidence="2" type="ORF">BOX15_Mlig011014g2</name>
</gene>
<dbReference type="GO" id="GO:0005829">
    <property type="term" value="C:cytosol"/>
    <property type="evidence" value="ECO:0007669"/>
    <property type="project" value="TreeGrafter"/>
</dbReference>
<name>A0A267EBZ5_9PLAT</name>
<dbReference type="PANTHER" id="PTHR10933">
    <property type="entry name" value="IMMUNOGLOBULIN-BINDING PROTEIN 1"/>
    <property type="match status" value="1"/>
</dbReference>
<dbReference type="OrthoDB" id="10261753at2759"/>
<dbReference type="PANTHER" id="PTHR10933:SF9">
    <property type="entry name" value="IMMUNOGLOBULIN-BINDING PROTEIN 1"/>
    <property type="match status" value="1"/>
</dbReference>
<evidence type="ECO:0000313" key="2">
    <source>
        <dbReference type="EMBL" id="PAA58407.1"/>
    </source>
</evidence>
<proteinExistence type="predicted"/>
<dbReference type="Gene3D" id="1.25.40.540">
    <property type="entry name" value="TAP42-like family"/>
    <property type="match status" value="1"/>
</dbReference>
<feature type="region of interest" description="Disordered" evidence="1">
    <location>
        <begin position="302"/>
        <end position="343"/>
    </location>
</feature>
<keyword evidence="3" id="KW-1185">Reference proteome</keyword>
<dbReference type="InterPro" id="IPR038511">
    <property type="entry name" value="TAP42/TAP46-like_sf"/>
</dbReference>
<reference evidence="2 3" key="1">
    <citation type="submission" date="2017-06" db="EMBL/GenBank/DDBJ databases">
        <title>A platform for efficient transgenesis in Macrostomum lignano, a flatworm model organism for stem cell research.</title>
        <authorList>
            <person name="Berezikov E."/>
        </authorList>
    </citation>
    <scope>NUCLEOTIDE SEQUENCE [LARGE SCALE GENOMIC DNA]</scope>
    <source>
        <strain evidence="2">DV1</strain>
        <tissue evidence="2">Whole organism</tissue>
    </source>
</reference>
<evidence type="ECO:0000313" key="3">
    <source>
        <dbReference type="Proteomes" id="UP000215902"/>
    </source>
</evidence>
<dbReference type="GO" id="GO:0051721">
    <property type="term" value="F:protein phosphatase 2A binding"/>
    <property type="evidence" value="ECO:0007669"/>
    <property type="project" value="TreeGrafter"/>
</dbReference>
<dbReference type="AlphaFoldDB" id="A0A267EBZ5"/>
<feature type="region of interest" description="Disordered" evidence="1">
    <location>
        <begin position="236"/>
        <end position="261"/>
    </location>
</feature>
<sequence length="380" mass="40754">KISSTMSESQNSDATVDAAADSLSAIFSELMSIYESLEGGGSTASVGDPIDRGLELCGRAQSIVGLLGLFSSNEQLDDVPTNELKYLLLPGIAGFLWSQRRTGGPAARPDSLVRCLGQLADFLRLAGLYGVPGAPRIGDAEVGEADEQKLAALVTEDSGDGRSMAQPDRAKKIERLRRRKELEKQLTELRPQVERPHVDEEDKRNFYLKLLERWVIVATEEAAAAKAELPLARMMASRGAEGQQQPPPQPPQPKSGRPPVGTFVLTRSALEARVFGAGYPSLPAYSVDEWIDAQIESGVFPSPEEAAAAAREAPAPVGGPTPESAAAERAARDAAEDADDPQALGRLRAWDDWKDFNRRGMGIGIGRADLTRLVMLIASA</sequence>
<dbReference type="EMBL" id="NIVC01002378">
    <property type="protein sequence ID" value="PAA58407.1"/>
    <property type="molecule type" value="Genomic_DNA"/>
</dbReference>
<evidence type="ECO:0008006" key="4">
    <source>
        <dbReference type="Google" id="ProtNLM"/>
    </source>
</evidence>
<accession>A0A267EBZ5</accession>
<comment type="caution">
    <text evidence="2">The sequence shown here is derived from an EMBL/GenBank/DDBJ whole genome shotgun (WGS) entry which is preliminary data.</text>
</comment>
<dbReference type="Proteomes" id="UP000215902">
    <property type="component" value="Unassembled WGS sequence"/>
</dbReference>
<dbReference type="GO" id="GO:0009966">
    <property type="term" value="P:regulation of signal transduction"/>
    <property type="evidence" value="ECO:0007669"/>
    <property type="project" value="InterPro"/>
</dbReference>
<dbReference type="GO" id="GO:0035303">
    <property type="term" value="P:regulation of dephosphorylation"/>
    <property type="evidence" value="ECO:0007669"/>
    <property type="project" value="TreeGrafter"/>
</dbReference>